<proteinExistence type="predicted"/>
<dbReference type="EMBL" id="CM017321">
    <property type="protein sequence ID" value="KAE7996319.1"/>
    <property type="molecule type" value="Genomic_DNA"/>
</dbReference>
<dbReference type="AlphaFoldDB" id="A0A5N6QCE4"/>
<reference evidence="1 2" key="1">
    <citation type="submission" date="2019-06" db="EMBL/GenBank/DDBJ databases">
        <title>A chromosomal-level reference genome of Carpinus fangiana (Coryloideae, Betulaceae).</title>
        <authorList>
            <person name="Yang X."/>
            <person name="Wang Z."/>
            <person name="Zhang L."/>
            <person name="Hao G."/>
            <person name="Liu J."/>
            <person name="Yang Y."/>
        </authorList>
    </citation>
    <scope>NUCLEOTIDE SEQUENCE [LARGE SCALE GENOMIC DNA]</scope>
    <source>
        <strain evidence="1">Cfa_2016G</strain>
        <tissue evidence="1">Leaf</tissue>
    </source>
</reference>
<organism evidence="1 2">
    <name type="scientific">Carpinus fangiana</name>
    <dbReference type="NCBI Taxonomy" id="176857"/>
    <lineage>
        <taxon>Eukaryota</taxon>
        <taxon>Viridiplantae</taxon>
        <taxon>Streptophyta</taxon>
        <taxon>Embryophyta</taxon>
        <taxon>Tracheophyta</taxon>
        <taxon>Spermatophyta</taxon>
        <taxon>Magnoliopsida</taxon>
        <taxon>eudicotyledons</taxon>
        <taxon>Gunneridae</taxon>
        <taxon>Pentapetalae</taxon>
        <taxon>rosids</taxon>
        <taxon>fabids</taxon>
        <taxon>Fagales</taxon>
        <taxon>Betulaceae</taxon>
        <taxon>Carpinus</taxon>
    </lineage>
</organism>
<keyword evidence="2" id="KW-1185">Reference proteome</keyword>
<evidence type="ECO:0000313" key="2">
    <source>
        <dbReference type="Proteomes" id="UP000327013"/>
    </source>
</evidence>
<dbReference type="OrthoDB" id="288590at2759"/>
<accession>A0A5N6QCE4</accession>
<dbReference type="Proteomes" id="UP000327013">
    <property type="component" value="Chromosome 1"/>
</dbReference>
<sequence length="60" mass="6512">MELTEEQMIAIPQSCICPHDQDPLAVSADCTPLPTITTIDMKKLAFGEATATGLELEKLH</sequence>
<gene>
    <name evidence="1" type="ORF">FH972_001051</name>
</gene>
<evidence type="ECO:0000313" key="1">
    <source>
        <dbReference type="EMBL" id="KAE7996319.1"/>
    </source>
</evidence>
<protein>
    <submittedName>
        <fullName evidence="1">Uncharacterized protein</fullName>
    </submittedName>
</protein>
<name>A0A5N6QCE4_9ROSI</name>